<evidence type="ECO:0000313" key="3">
    <source>
        <dbReference type="EMBL" id="MBQ0960321.1"/>
    </source>
</evidence>
<dbReference type="AlphaFoldDB" id="A0A940YLT8"/>
<dbReference type="SUPFAM" id="SSF48403">
    <property type="entry name" value="Ankyrin repeat"/>
    <property type="match status" value="1"/>
</dbReference>
<keyword evidence="4" id="KW-1185">Reference proteome</keyword>
<dbReference type="SMART" id="SM00248">
    <property type="entry name" value="ANK"/>
    <property type="match status" value="3"/>
</dbReference>
<evidence type="ECO:0008006" key="5">
    <source>
        <dbReference type="Google" id="ProtNLM"/>
    </source>
</evidence>
<dbReference type="InterPro" id="IPR050776">
    <property type="entry name" value="Ank_Repeat/CDKN_Inhibitor"/>
</dbReference>
<comment type="caution">
    <text evidence="3">The sequence shown here is derived from an EMBL/GenBank/DDBJ whole genome shotgun (WGS) entry which is preliminary data.</text>
</comment>
<gene>
    <name evidence="3" type="ORF">KAK06_15305</name>
</gene>
<organism evidence="3 4">
    <name type="scientific">Ideonella aquatica</name>
    <dbReference type="NCBI Taxonomy" id="2824119"/>
    <lineage>
        <taxon>Bacteria</taxon>
        <taxon>Pseudomonadati</taxon>
        <taxon>Pseudomonadota</taxon>
        <taxon>Betaproteobacteria</taxon>
        <taxon>Burkholderiales</taxon>
        <taxon>Sphaerotilaceae</taxon>
        <taxon>Ideonella</taxon>
    </lineage>
</organism>
<dbReference type="PANTHER" id="PTHR24201">
    <property type="entry name" value="ANK_REP_REGION DOMAIN-CONTAINING PROTEIN"/>
    <property type="match status" value="1"/>
</dbReference>
<dbReference type="Gene3D" id="1.25.40.20">
    <property type="entry name" value="Ankyrin repeat-containing domain"/>
    <property type="match status" value="2"/>
</dbReference>
<keyword evidence="2" id="KW-0040">ANK repeat</keyword>
<evidence type="ECO:0000256" key="1">
    <source>
        <dbReference type="ARBA" id="ARBA00022737"/>
    </source>
</evidence>
<protein>
    <recommendedName>
        <fullName evidence="5">Ankyrin repeat domain-containing protein</fullName>
    </recommendedName>
</protein>
<dbReference type="Pfam" id="PF00023">
    <property type="entry name" value="Ank"/>
    <property type="match status" value="1"/>
</dbReference>
<dbReference type="InterPro" id="IPR036770">
    <property type="entry name" value="Ankyrin_rpt-contain_sf"/>
</dbReference>
<name>A0A940YLT8_9BURK</name>
<accession>A0A940YLT8</accession>
<sequence length="266" mass="28360">MTHTFVRATWLALLIMTNQGGHAMEHRLGQRSAAEVFTDPAVRQLADAACAGRSADVAAAVKAGSNPNAAGLQGLTPLVWALHCGSTDGVRALLAAGARPDQAIGELFSSAVLVAAGQDNPALLQLLLEAGASGDAYDLRSDQTALGLALSRGIQSGDWRHWQLLLPRADINQPYDATGDTIAIRAASLGRFDRVLELLDRGYRYRLNHLGRTLQVVVVAPNTPLARDRALVQQRLEALGVRFPVGVLPREPVEPALLAKLPVARR</sequence>
<dbReference type="InterPro" id="IPR002110">
    <property type="entry name" value="Ankyrin_rpt"/>
</dbReference>
<dbReference type="RefSeq" id="WP_210802992.1">
    <property type="nucleotide sequence ID" value="NZ_JAGQDE010000013.1"/>
</dbReference>
<evidence type="ECO:0000313" key="4">
    <source>
        <dbReference type="Proteomes" id="UP000678374"/>
    </source>
</evidence>
<dbReference type="EMBL" id="JAGQDE010000013">
    <property type="protein sequence ID" value="MBQ0960321.1"/>
    <property type="molecule type" value="Genomic_DNA"/>
</dbReference>
<evidence type="ECO:0000256" key="2">
    <source>
        <dbReference type="ARBA" id="ARBA00023043"/>
    </source>
</evidence>
<reference evidence="3" key="1">
    <citation type="submission" date="2021-04" db="EMBL/GenBank/DDBJ databases">
        <title>The genome sequence of Ideonella sp. 4Y11.</title>
        <authorList>
            <person name="Liu Y."/>
        </authorList>
    </citation>
    <scope>NUCLEOTIDE SEQUENCE</scope>
    <source>
        <strain evidence="3">4Y11</strain>
    </source>
</reference>
<proteinExistence type="predicted"/>
<dbReference type="Proteomes" id="UP000678374">
    <property type="component" value="Unassembled WGS sequence"/>
</dbReference>
<dbReference type="PANTHER" id="PTHR24201:SF15">
    <property type="entry name" value="ANKYRIN REPEAT DOMAIN-CONTAINING PROTEIN 66"/>
    <property type="match status" value="1"/>
</dbReference>
<keyword evidence="1" id="KW-0677">Repeat</keyword>